<dbReference type="SUPFAM" id="SSF110296">
    <property type="entry name" value="Oligoxyloglucan reducing end-specific cellobiohydrolase"/>
    <property type="match status" value="1"/>
</dbReference>
<feature type="transmembrane region" description="Helical" evidence="19">
    <location>
        <begin position="270"/>
        <end position="292"/>
    </location>
</feature>
<feature type="domain" description="VPS10" evidence="20">
    <location>
        <begin position="1"/>
        <end position="260"/>
    </location>
</feature>
<keyword evidence="11" id="KW-0333">Golgi apparatus</keyword>
<comment type="similarity">
    <text evidence="3">Belongs to the VPS10-related sortilin family.</text>
</comment>
<dbReference type="PANTHER" id="PTHR12106">
    <property type="entry name" value="SORTILIN RELATED"/>
    <property type="match status" value="1"/>
</dbReference>
<keyword evidence="7" id="KW-0732">Signal</keyword>
<dbReference type="CDD" id="cd15482">
    <property type="entry name" value="Sialidase_non-viral"/>
    <property type="match status" value="1"/>
</dbReference>
<dbReference type="FunFam" id="3.30.60.270:FF:000005">
    <property type="entry name" value="Sortilin"/>
    <property type="match status" value="1"/>
</dbReference>
<dbReference type="InterPro" id="IPR050310">
    <property type="entry name" value="VPS10-sortilin"/>
</dbReference>
<protein>
    <recommendedName>
        <fullName evidence="4">Vacuolar protein sorting/targeting protein 10</fullName>
    </recommendedName>
    <alternativeName>
        <fullName evidence="17">Carboxypeptidase Y receptor</fullName>
    </alternativeName>
    <alternativeName>
        <fullName evidence="16 18">Sortilin VPS10</fullName>
    </alternativeName>
</protein>
<dbReference type="Proteomes" id="UP000243515">
    <property type="component" value="Unassembled WGS sequence"/>
</dbReference>
<evidence type="ECO:0000256" key="8">
    <source>
        <dbReference type="ARBA" id="ARBA00022737"/>
    </source>
</evidence>
<evidence type="ECO:0000256" key="11">
    <source>
        <dbReference type="ARBA" id="ARBA00023034"/>
    </source>
</evidence>
<gene>
    <name evidence="21" type="ORF">Egran_03089</name>
</gene>
<dbReference type="GO" id="GO:0006895">
    <property type="term" value="P:Golgi to endosome transport"/>
    <property type="evidence" value="ECO:0007669"/>
    <property type="project" value="TreeGrafter"/>
</dbReference>
<evidence type="ECO:0000256" key="1">
    <source>
        <dbReference type="ARBA" id="ARBA00004166"/>
    </source>
</evidence>
<keyword evidence="5" id="KW-0813">Transport</keyword>
<dbReference type="GO" id="GO:0016020">
    <property type="term" value="C:membrane"/>
    <property type="evidence" value="ECO:0007669"/>
    <property type="project" value="InterPro"/>
</dbReference>
<evidence type="ECO:0000259" key="20">
    <source>
        <dbReference type="SMART" id="SM00602"/>
    </source>
</evidence>
<evidence type="ECO:0000313" key="22">
    <source>
        <dbReference type="Proteomes" id="UP000243515"/>
    </source>
</evidence>
<dbReference type="Gene3D" id="3.30.60.270">
    <property type="match status" value="1"/>
</dbReference>
<dbReference type="SMART" id="SM00602">
    <property type="entry name" value="VPS10"/>
    <property type="match status" value="1"/>
</dbReference>
<keyword evidence="10 19" id="KW-1133">Transmembrane helix</keyword>
<keyword evidence="12 19" id="KW-0472">Membrane</keyword>
<evidence type="ECO:0000256" key="4">
    <source>
        <dbReference type="ARBA" id="ARBA00015369"/>
    </source>
</evidence>
<dbReference type="Gene3D" id="2.130.10.10">
    <property type="entry name" value="YVTN repeat-like/Quinoprotein amine dehydrogenase"/>
    <property type="match status" value="1"/>
</dbReference>
<keyword evidence="13" id="KW-0675">Receptor</keyword>
<keyword evidence="6 19" id="KW-0812">Transmembrane</keyword>
<dbReference type="GO" id="GO:0005794">
    <property type="term" value="C:Golgi apparatus"/>
    <property type="evidence" value="ECO:0007669"/>
    <property type="project" value="UniProtKB-SubCell"/>
</dbReference>
<sequence length="403" mass="45172">MFGVGNVGEYLTNKADADTFFSSDGGITWKSIKKGSYKWEYGDQGSVVVIVEELKPTKVVYYSVDEGKSWEPFQFSEEDMVIEFITTVPSDSSKNFLLWGKDPKSNKIATINLDFSGLRQRSCHLDEQSGENEDYYLWEPKHPLQKDNCIFGHVEQYHRRKPSADCWNDWSEPHIHKIAKNCTCTRQDYECDYNYEPQTGGSCALVPDLPKPDAMAICKEKPTAIEYWEPTGYRRIRLTTCVDGILLDHLVSKPCPNKEKEYQEKHGIKGITLFFAIVIPIGLAVAAGYYVYSRWDGKFGQIRLGENVGDSAGVFSRGSPLITIPIAIIAGTVAVVRTLPLLTVSLWRTASGYVRLPGKRSGPRPYASRGAFAARRGDYAGVVDDEDELLGVDDLDAEEDEEA</sequence>
<dbReference type="GO" id="GO:0006896">
    <property type="term" value="P:Golgi to vacuole transport"/>
    <property type="evidence" value="ECO:0007669"/>
    <property type="project" value="TreeGrafter"/>
</dbReference>
<evidence type="ECO:0000313" key="21">
    <source>
        <dbReference type="EMBL" id="OXV09148.1"/>
    </source>
</evidence>
<dbReference type="InterPro" id="IPR015943">
    <property type="entry name" value="WD40/YVTN_repeat-like_dom_sf"/>
</dbReference>
<comment type="function">
    <text evidence="15">Functions as a sorting receptor in the Golgi compartment required for the intracellular sorting and delivery of soluble vacuolar proteins, like carboxypeptidase Y (CPY) and proteinase A. Executes multiple rounds of sorting by cycling between the late Golgi and a prevacuolar endosome-like compartment.</text>
</comment>
<evidence type="ECO:0000256" key="16">
    <source>
        <dbReference type="ARBA" id="ARBA00031250"/>
    </source>
</evidence>
<feature type="transmembrane region" description="Helical" evidence="19">
    <location>
        <begin position="322"/>
        <end position="347"/>
    </location>
</feature>
<keyword evidence="14" id="KW-0325">Glycoprotein</keyword>
<dbReference type="InterPro" id="IPR006581">
    <property type="entry name" value="VPS10"/>
</dbReference>
<organism evidence="21 22">
    <name type="scientific">Elaphomyces granulatus</name>
    <dbReference type="NCBI Taxonomy" id="519963"/>
    <lineage>
        <taxon>Eukaryota</taxon>
        <taxon>Fungi</taxon>
        <taxon>Dikarya</taxon>
        <taxon>Ascomycota</taxon>
        <taxon>Pezizomycotina</taxon>
        <taxon>Eurotiomycetes</taxon>
        <taxon>Eurotiomycetidae</taxon>
        <taxon>Eurotiales</taxon>
        <taxon>Elaphomycetaceae</taxon>
        <taxon>Elaphomyces</taxon>
    </lineage>
</organism>
<evidence type="ECO:0000256" key="7">
    <source>
        <dbReference type="ARBA" id="ARBA00022729"/>
    </source>
</evidence>
<dbReference type="Pfam" id="PF15902">
    <property type="entry name" value="Sortilin-Vps10"/>
    <property type="match status" value="1"/>
</dbReference>
<dbReference type="Gene3D" id="2.10.70.80">
    <property type="match status" value="1"/>
</dbReference>
<evidence type="ECO:0000256" key="15">
    <source>
        <dbReference type="ARBA" id="ARBA00025569"/>
    </source>
</evidence>
<evidence type="ECO:0000256" key="10">
    <source>
        <dbReference type="ARBA" id="ARBA00022989"/>
    </source>
</evidence>
<comment type="caution">
    <text evidence="21">The sequence shown here is derived from an EMBL/GenBank/DDBJ whole genome shotgun (WGS) entry which is preliminary data.</text>
</comment>
<keyword evidence="9" id="KW-0653">Protein transport</keyword>
<evidence type="ECO:0000256" key="6">
    <source>
        <dbReference type="ARBA" id="ARBA00022692"/>
    </source>
</evidence>
<reference evidence="21 22" key="1">
    <citation type="journal article" date="2015" name="Environ. Microbiol.">
        <title>Metagenome sequence of Elaphomyces granulatus from sporocarp tissue reveals Ascomycota ectomycorrhizal fingerprints of genome expansion and a Proteobacteria-rich microbiome.</title>
        <authorList>
            <person name="Quandt C.A."/>
            <person name="Kohler A."/>
            <person name="Hesse C.N."/>
            <person name="Sharpton T.J."/>
            <person name="Martin F."/>
            <person name="Spatafora J.W."/>
        </authorList>
    </citation>
    <scope>NUCLEOTIDE SEQUENCE [LARGE SCALE GENOMIC DNA]</scope>
    <source>
        <strain evidence="21 22">OSC145934</strain>
    </source>
</reference>
<evidence type="ECO:0000256" key="14">
    <source>
        <dbReference type="ARBA" id="ARBA00023180"/>
    </source>
</evidence>
<dbReference type="InterPro" id="IPR031778">
    <property type="entry name" value="Sortilin_N"/>
</dbReference>
<evidence type="ECO:0000256" key="5">
    <source>
        <dbReference type="ARBA" id="ARBA00022448"/>
    </source>
</evidence>
<name>A0A232LYN2_9EURO</name>
<dbReference type="EMBL" id="NPHW01003689">
    <property type="protein sequence ID" value="OXV09148.1"/>
    <property type="molecule type" value="Genomic_DNA"/>
</dbReference>
<dbReference type="Pfam" id="PF15901">
    <property type="entry name" value="Sortilin_C"/>
    <property type="match status" value="1"/>
</dbReference>
<dbReference type="InterPro" id="IPR031777">
    <property type="entry name" value="Sortilin_C"/>
</dbReference>
<dbReference type="AlphaFoldDB" id="A0A232LYN2"/>
<dbReference type="GO" id="GO:0005829">
    <property type="term" value="C:cytosol"/>
    <property type="evidence" value="ECO:0007669"/>
    <property type="project" value="GOC"/>
</dbReference>
<evidence type="ECO:0000256" key="12">
    <source>
        <dbReference type="ARBA" id="ARBA00023136"/>
    </source>
</evidence>
<dbReference type="GO" id="GO:0006623">
    <property type="term" value="P:protein targeting to vacuole"/>
    <property type="evidence" value="ECO:0007669"/>
    <property type="project" value="TreeGrafter"/>
</dbReference>
<keyword evidence="22" id="KW-1185">Reference proteome</keyword>
<dbReference type="OrthoDB" id="443634at2759"/>
<evidence type="ECO:0000256" key="18">
    <source>
        <dbReference type="ARBA" id="ARBA00031902"/>
    </source>
</evidence>
<accession>A0A232LYN2</accession>
<evidence type="ECO:0000256" key="13">
    <source>
        <dbReference type="ARBA" id="ARBA00023170"/>
    </source>
</evidence>
<evidence type="ECO:0000256" key="2">
    <source>
        <dbReference type="ARBA" id="ARBA00004488"/>
    </source>
</evidence>
<keyword evidence="8" id="KW-0677">Repeat</keyword>
<proteinExistence type="inferred from homology"/>
<evidence type="ECO:0000256" key="17">
    <source>
        <dbReference type="ARBA" id="ARBA00031354"/>
    </source>
</evidence>
<dbReference type="PANTHER" id="PTHR12106:SF27">
    <property type="entry name" value="SORTILIN-RELATED RECEPTOR"/>
    <property type="match status" value="1"/>
</dbReference>
<evidence type="ECO:0000256" key="9">
    <source>
        <dbReference type="ARBA" id="ARBA00022927"/>
    </source>
</evidence>
<comment type="subcellular location">
    <subcellularLocation>
        <location evidence="1">Golgi apparatus</location>
        <location evidence="1">trans-Golgi network membrane</location>
        <topology evidence="1">Multi-pass membrane protein</topology>
    </subcellularLocation>
    <subcellularLocation>
        <location evidence="2">Prevacuolar compartment membrane</location>
        <topology evidence="2">Multi-pass membrane protein</topology>
    </subcellularLocation>
</comment>
<evidence type="ECO:0000256" key="19">
    <source>
        <dbReference type="SAM" id="Phobius"/>
    </source>
</evidence>
<evidence type="ECO:0000256" key="3">
    <source>
        <dbReference type="ARBA" id="ARBA00008251"/>
    </source>
</evidence>